<keyword evidence="4" id="KW-1185">Reference proteome</keyword>
<dbReference type="Proteomes" id="UP000726136">
    <property type="component" value="Unassembled WGS sequence"/>
</dbReference>
<name>A0A290Q8J6_VIBAN</name>
<sequence length="67" mass="7685">MARWHKETKHRCKHKGFVFEFDTAAELGKMVAESGCPMSNPYDPDCTDYDDFAEAFHAVRESKKKAS</sequence>
<evidence type="ECO:0000313" key="3">
    <source>
        <dbReference type="Proteomes" id="UP000256923"/>
    </source>
</evidence>
<proteinExistence type="predicted"/>
<accession>A0A290Q8J6</accession>
<dbReference type="AlphaFoldDB" id="A0A290Q8J6"/>
<dbReference type="EMBL" id="RDPI01000019">
    <property type="protein sequence ID" value="MBF4374476.1"/>
    <property type="molecule type" value="Genomic_DNA"/>
</dbReference>
<evidence type="ECO:0000313" key="4">
    <source>
        <dbReference type="Proteomes" id="UP000726136"/>
    </source>
</evidence>
<dbReference type="Proteomes" id="UP000256923">
    <property type="component" value="Chromosome 1"/>
</dbReference>
<organism evidence="1 3">
    <name type="scientific">Vibrio anguillarum</name>
    <name type="common">Listonella anguillarum</name>
    <dbReference type="NCBI Taxonomy" id="55601"/>
    <lineage>
        <taxon>Bacteria</taxon>
        <taxon>Pseudomonadati</taxon>
        <taxon>Pseudomonadota</taxon>
        <taxon>Gammaproteobacteria</taxon>
        <taxon>Vibrionales</taxon>
        <taxon>Vibrionaceae</taxon>
        <taxon>Vibrio</taxon>
    </lineage>
</organism>
<protein>
    <submittedName>
        <fullName evidence="1">Uncharacterized protein</fullName>
    </submittedName>
</protein>
<evidence type="ECO:0000313" key="2">
    <source>
        <dbReference type="EMBL" id="MBF4374476.1"/>
    </source>
</evidence>
<gene>
    <name evidence="1" type="ORF">DYL72_15700</name>
    <name evidence="2" type="ORF">EAY46_15510</name>
</gene>
<evidence type="ECO:0000313" key="1">
    <source>
        <dbReference type="EMBL" id="AZS26348.1"/>
    </source>
</evidence>
<reference evidence="1 3" key="1">
    <citation type="submission" date="2018-12" db="EMBL/GenBank/DDBJ databases">
        <title>Characterization and Draft Genome of Vibrio anguillarum J360 Marine Pathogen Isolated from an Outbreak in Lumpfish (Cyclopterus lumpus).</title>
        <authorList>
            <person name="Vasquez J.I."/>
            <person name="Cao T."/>
            <person name="Chakraborty S."/>
            <person name="Gnanagobal H."/>
            <person name="Wescot J."/>
            <person name="Boyce D."/>
            <person name="Santander J."/>
        </authorList>
    </citation>
    <scope>NUCLEOTIDE SEQUENCE [LARGE SCALE GENOMIC DNA]</scope>
    <source>
        <strain evidence="1 3">J360</strain>
    </source>
</reference>
<dbReference type="EMBL" id="CP034672">
    <property type="protein sequence ID" value="AZS26348.1"/>
    <property type="molecule type" value="Genomic_DNA"/>
</dbReference>
<reference evidence="2 4" key="2">
    <citation type="journal article" date="2021" name="PeerJ">
        <title>Analysis of 44 Vibrio anguillarum genomes reveals high genetic diversity.</title>
        <authorList>
            <person name="Hansen M.J."/>
            <person name="Dalsgaard I."/>
        </authorList>
    </citation>
    <scope>NUCLEOTIDE SEQUENCE [LARGE SCALE GENOMIC DNA]</scope>
    <source>
        <strain evidence="2 4">040915-1/1B</strain>
    </source>
</reference>
<dbReference type="RefSeq" id="WP_096037397.1">
    <property type="nucleotide sequence ID" value="NZ_CP023312.1"/>
</dbReference>